<feature type="domain" description="Laminin G" evidence="5">
    <location>
        <begin position="843"/>
        <end position="1040"/>
    </location>
</feature>
<evidence type="ECO:0008006" key="10">
    <source>
        <dbReference type="Google" id="ProtNLM"/>
    </source>
</evidence>
<dbReference type="GeneID" id="20249136"/>
<evidence type="ECO:0000259" key="6">
    <source>
        <dbReference type="PROSITE" id="PS50026"/>
    </source>
</evidence>
<dbReference type="SUPFAM" id="SSF56496">
    <property type="entry name" value="Fibrinogen C-terminal domain-like"/>
    <property type="match status" value="1"/>
</dbReference>
<proteinExistence type="predicted"/>
<evidence type="ECO:0000256" key="1">
    <source>
        <dbReference type="ARBA" id="ARBA00023157"/>
    </source>
</evidence>
<dbReference type="SMART" id="SM00181">
    <property type="entry name" value="EGF"/>
    <property type="match status" value="3"/>
</dbReference>
<feature type="domain" description="Laminin G" evidence="5">
    <location>
        <begin position="1085"/>
        <end position="1288"/>
    </location>
</feature>
<name>V4A796_LOTGI</name>
<keyword evidence="1 2" id="KW-1015">Disulfide bond</keyword>
<sequence>MVIGESVTTMTFRGYEWIQYKLYNRKEDKLFSDQNRISLEFKTGRGSGILLYAVGGTPYHTHVTATLRSGKLHTSISFGDTTNDLEFTMGLQLDNNRWHNLTIVHNKRDIFVYLDGDKKYKEVTADQYFLSLDPNVYIGGGDNFVETRGLQVTRSFVGCLRNVYFNDDSVLHSLKTGKDNCEYQGGRSAQYGCDAVQEIPITFPIAGSMLQWDVPREKELSVSFRFRTVREVAVLFSIELLARDGLGGYEYGYLEVWVKDGKPFLDFVPSTRNKESFRENQSIPSLVNNSQWHTLDLSLHSSQAKLKVDQVSIRTNVYRKTLEHQGKLVFGYGIGLRRYKRSEGFVGCIEGLVIQGKSIDPISIMESDRAVGLVLDGCNLIDYCSNNNICQHGSICLSDWDGVRCDCSEHYEGKACHFPKYPRTCDEYFQSGRNMSGIYMVDLDGSGPLLPAHVECQMGKIHDQHEYGETIIEHNFHPNTTVRQPSFADRQYHLSYRGMSAAQLYALTTVSAKCEQYIKYECYSSPMELGKKTWFKAANGEIVDYIGSNRAGFCNCLPGEEMCSGERCYCDRGLKKWDQDSGINKNKAQLPLTEVTVLQYPTGTGNLTIGHLKCWGSVQVPLDKSITFIKSSSYVMLHSWKSGDLRINIKTDQTNALILYQTPGKGMGNKFCIKIISANEVQFHFVINGKSILKTIYTPISFDTGEWHTIIVEHDKYNLRLSVDQSRSLYTLRSDIDDLIDFSDGILYIGGLPDGIAGELGETGPGLTGCVRGFVYNNKEKDLSRLIDGSMTGVTTDCMSSCWPNPCLNGGVCEENWGSYNCICANKWIHYGNDCERDINRDAVTMSGTVTSFMVFDSSEYPEALHQTIIFSFRTFKREAMILYIHDEMNNFIQFELQKGTKLIISYNNFNEVIRETITFDIEHKLSDGKWKQVIAEIIGDSTRLQVEDKTLLIQYPRLKLRNYNTFPYKESRIPESVFLPRPSEKPVPFVHLYVGGVPKGATTLPTFDGCLRGLKIGKRIYNLREQGVKAKAGDVTTACETGCIEDRCLNGGYCTEYFKLGQYDCDCTETDYSGQQCQIEPSGKFDGNSVIEQKFRLPLIDQRSLSEQLSFTFISDGVDPSLYVKGEIIEMAMIYVTSSKKKDYLLAKLEQDGSVMIETNQEIGIYRMKIPVDFANGKAHELRYKRDGSDMFVTVIPYDKKGFPIIDGIEEATMNYAAFDLDDIDSIYVGGMAQQTDDFYSVVNFTGCISNVVYTPSKTSSIRIRPLKDFYTNSSDIKVLGNSVSTCSDKRPNIYGKVSRTPNPPPDEFTDFESVTMPEWNIGPAKVEIIGGIPIPPTDIIVTTQSLILPKNNTSTLLTDYSVDNMTIVITACIIALCLILAIIIALLLVRRRRRLGEYELKKKIVMDGVDGDLDAKVPLNHVTSTPVPHDHLAKLDEFSMVSATLGPPKMRNNVANDQQANRFSQGSFPMIDDETAFSSAIYNKRKNRPASSISEVLEELERRQKNIKDPSTDEICKELEENLKRELELNRAHGEGELEWDPQIDKAPLTYGEITFFNSPLLLSIPDELEELEMSPSSSIHSLEKKEEDDIVTEGSENPNSNGEYNGDSGYEAESSRPEGLESIDDSATPDTTIDESPTKLYYDISGIELQDSPNLSVHQKLLPAETRTVLLRKACYLQV</sequence>
<keyword evidence="4" id="KW-0812">Transmembrane</keyword>
<dbReference type="Proteomes" id="UP000030746">
    <property type="component" value="Unassembled WGS sequence"/>
</dbReference>
<feature type="disulfide bond" evidence="2">
    <location>
        <begin position="407"/>
        <end position="416"/>
    </location>
</feature>
<dbReference type="Pfam" id="PF00008">
    <property type="entry name" value="EGF"/>
    <property type="match status" value="2"/>
</dbReference>
<dbReference type="PANTHER" id="PTHR15036:SF49">
    <property type="entry name" value="AXOTACTIN"/>
    <property type="match status" value="1"/>
</dbReference>
<dbReference type="CDD" id="cd00110">
    <property type="entry name" value="LamG"/>
    <property type="match status" value="5"/>
</dbReference>
<organism evidence="8 9">
    <name type="scientific">Lottia gigantea</name>
    <name type="common">Giant owl limpet</name>
    <dbReference type="NCBI Taxonomy" id="225164"/>
    <lineage>
        <taxon>Eukaryota</taxon>
        <taxon>Metazoa</taxon>
        <taxon>Spiralia</taxon>
        <taxon>Lophotrochozoa</taxon>
        <taxon>Mollusca</taxon>
        <taxon>Gastropoda</taxon>
        <taxon>Patellogastropoda</taxon>
        <taxon>Lottioidea</taxon>
        <taxon>Lottiidae</taxon>
        <taxon>Lottia</taxon>
    </lineage>
</organism>
<gene>
    <name evidence="8" type="ORF">LOTGIDRAFT_233060</name>
</gene>
<feature type="domain" description="Fibrinogen C-terminal" evidence="7">
    <location>
        <begin position="416"/>
        <end position="474"/>
    </location>
</feature>
<comment type="caution">
    <text evidence="2">Lacks conserved residue(s) required for the propagation of feature annotation.</text>
</comment>
<keyword evidence="2" id="KW-0245">EGF-like domain</keyword>
<dbReference type="Gene3D" id="2.10.25.10">
    <property type="entry name" value="Laminin"/>
    <property type="match status" value="3"/>
</dbReference>
<evidence type="ECO:0000256" key="4">
    <source>
        <dbReference type="SAM" id="Phobius"/>
    </source>
</evidence>
<dbReference type="Gene3D" id="2.60.120.200">
    <property type="match status" value="5"/>
</dbReference>
<dbReference type="KEGG" id="lgi:LOTGIDRAFT_233060"/>
<protein>
    <recommendedName>
        <fullName evidence="10">EGF-like domain-containing protein</fullName>
    </recommendedName>
</protein>
<evidence type="ECO:0000313" key="9">
    <source>
        <dbReference type="Proteomes" id="UP000030746"/>
    </source>
</evidence>
<dbReference type="GO" id="GO:0016020">
    <property type="term" value="C:membrane"/>
    <property type="evidence" value="ECO:0007669"/>
    <property type="project" value="UniProtKB-SubCell"/>
</dbReference>
<dbReference type="PROSITE" id="PS51406">
    <property type="entry name" value="FIBRINOGEN_C_2"/>
    <property type="match status" value="1"/>
</dbReference>
<feature type="domain" description="Laminin G" evidence="5">
    <location>
        <begin position="190"/>
        <end position="378"/>
    </location>
</feature>
<dbReference type="InterPro" id="IPR036056">
    <property type="entry name" value="Fibrinogen-like_C"/>
</dbReference>
<feature type="transmembrane region" description="Helical" evidence="4">
    <location>
        <begin position="1367"/>
        <end position="1391"/>
    </location>
</feature>
<dbReference type="InterPro" id="IPR013320">
    <property type="entry name" value="ConA-like_dom_sf"/>
</dbReference>
<dbReference type="InterPro" id="IPR050372">
    <property type="entry name" value="Neurexin-related_CASP"/>
</dbReference>
<keyword evidence="9" id="KW-1185">Reference proteome</keyword>
<dbReference type="CDD" id="cd00054">
    <property type="entry name" value="EGF_CA"/>
    <property type="match status" value="2"/>
</dbReference>
<dbReference type="CTD" id="20249136"/>
<evidence type="ECO:0000256" key="2">
    <source>
        <dbReference type="PROSITE-ProRule" id="PRU00076"/>
    </source>
</evidence>
<feature type="compositionally biased region" description="Polar residues" evidence="3">
    <location>
        <begin position="1597"/>
        <end position="1606"/>
    </location>
</feature>
<dbReference type="RefSeq" id="XP_009056753.1">
    <property type="nucleotide sequence ID" value="XM_009058505.1"/>
</dbReference>
<dbReference type="Gene3D" id="2.60.120.1000">
    <property type="match status" value="1"/>
</dbReference>
<dbReference type="OMA" id="HTLIYQH"/>
<feature type="domain" description="Laminin G" evidence="5">
    <location>
        <begin position="624"/>
        <end position="798"/>
    </location>
</feature>
<dbReference type="InterPro" id="IPR000742">
    <property type="entry name" value="EGF"/>
</dbReference>
<dbReference type="PROSITE" id="PS50025">
    <property type="entry name" value="LAM_G_DOMAIN"/>
    <property type="match status" value="5"/>
</dbReference>
<feature type="domain" description="EGF-like" evidence="6">
    <location>
        <begin position="799"/>
        <end position="836"/>
    </location>
</feature>
<dbReference type="EMBL" id="KB202050">
    <property type="protein sequence ID" value="ESO92612.1"/>
    <property type="molecule type" value="Genomic_DNA"/>
</dbReference>
<feature type="domain" description="EGF-like" evidence="6">
    <location>
        <begin position="380"/>
        <end position="417"/>
    </location>
</feature>
<dbReference type="PANTHER" id="PTHR15036">
    <property type="entry name" value="PIKACHURIN-LIKE PROTEIN"/>
    <property type="match status" value="1"/>
</dbReference>
<dbReference type="Pfam" id="PF02210">
    <property type="entry name" value="Laminin_G_2"/>
    <property type="match status" value="5"/>
</dbReference>
<dbReference type="HOGENOM" id="CLU_241451_0_0_1"/>
<evidence type="ECO:0000259" key="5">
    <source>
        <dbReference type="PROSITE" id="PS50025"/>
    </source>
</evidence>
<evidence type="ECO:0000313" key="8">
    <source>
        <dbReference type="EMBL" id="ESO92612.1"/>
    </source>
</evidence>
<keyword evidence="4" id="KW-0472">Membrane</keyword>
<dbReference type="InterPro" id="IPR002181">
    <property type="entry name" value="Fibrinogen_a/b/g_C_dom"/>
</dbReference>
<feature type="domain" description="Laminin G" evidence="5">
    <location>
        <begin position="7"/>
        <end position="193"/>
    </location>
</feature>
<keyword evidence="4" id="KW-1133">Transmembrane helix</keyword>
<dbReference type="OrthoDB" id="5813223at2759"/>
<dbReference type="SUPFAM" id="SSF49899">
    <property type="entry name" value="Concanavalin A-like lectins/glucanases"/>
    <property type="match status" value="5"/>
</dbReference>
<evidence type="ECO:0000256" key="3">
    <source>
        <dbReference type="SAM" id="MobiDB-lite"/>
    </source>
</evidence>
<feature type="disulfide bond" evidence="2">
    <location>
        <begin position="1049"/>
        <end position="1066"/>
    </location>
</feature>
<dbReference type="PROSITE" id="PS50026">
    <property type="entry name" value="EGF_3"/>
    <property type="match status" value="3"/>
</dbReference>
<dbReference type="SMART" id="SM00282">
    <property type="entry name" value="LamG"/>
    <property type="match status" value="5"/>
</dbReference>
<feature type="region of interest" description="Disordered" evidence="3">
    <location>
        <begin position="1575"/>
        <end position="1640"/>
    </location>
</feature>
<reference evidence="8 9" key="1">
    <citation type="journal article" date="2013" name="Nature">
        <title>Insights into bilaterian evolution from three spiralian genomes.</title>
        <authorList>
            <person name="Simakov O."/>
            <person name="Marletaz F."/>
            <person name="Cho S.J."/>
            <person name="Edsinger-Gonzales E."/>
            <person name="Havlak P."/>
            <person name="Hellsten U."/>
            <person name="Kuo D.H."/>
            <person name="Larsson T."/>
            <person name="Lv J."/>
            <person name="Arendt D."/>
            <person name="Savage R."/>
            <person name="Osoegawa K."/>
            <person name="de Jong P."/>
            <person name="Grimwood J."/>
            <person name="Chapman J.A."/>
            <person name="Shapiro H."/>
            <person name="Aerts A."/>
            <person name="Otillar R.P."/>
            <person name="Terry A.Y."/>
            <person name="Boore J.L."/>
            <person name="Grigoriev I.V."/>
            <person name="Lindberg D.R."/>
            <person name="Seaver E.C."/>
            <person name="Weisblat D.A."/>
            <person name="Putnam N.H."/>
            <person name="Rokhsar D.S."/>
        </authorList>
    </citation>
    <scope>NUCLEOTIDE SEQUENCE [LARGE SCALE GENOMIC DNA]</scope>
</reference>
<dbReference type="InterPro" id="IPR001791">
    <property type="entry name" value="Laminin_G"/>
</dbReference>
<feature type="domain" description="EGF-like" evidence="6">
    <location>
        <begin position="1041"/>
        <end position="1079"/>
    </location>
</feature>
<evidence type="ECO:0000259" key="7">
    <source>
        <dbReference type="PROSITE" id="PS51406"/>
    </source>
</evidence>
<dbReference type="PROSITE" id="PS00022">
    <property type="entry name" value="EGF_1"/>
    <property type="match status" value="1"/>
</dbReference>
<accession>V4A796</accession>